<sequence length="312" mass="33062">MAVPEPVLLTGATGFVGRAILAELAARGIPVEAVSRHDRPDSAGVRWHRADLLDPEDRTRLIGLSRATRLIHAAWYVEHGAFWYDALNADWRAASLDLATLFLAGGGRRIVGIGTCAEYLTEPHGLAPWPEMRAIAPTTPYGMAKALLHSQMEELSREAGASLVWARLFHLYGPGEHPARFVPALLAALAEGRPAEVRAADLVRDFASTAHVARCIVALLKTDANGAFNIGSGAPRSLGALARIMAEAVGADAGLSLKHAPGPGDPPVMIPDLSRLFATTGLTPEDVDEGLSRFANDQVAAQTRAADAASRN</sequence>
<protein>
    <submittedName>
        <fullName evidence="1">NAD(P)-dependent oxidoreductase</fullName>
    </submittedName>
</protein>
<gene>
    <name evidence="1" type="ORF">M8744_16605</name>
</gene>
<proteinExistence type="predicted"/>
<comment type="caution">
    <text evidence="1">The sequence shown here is derived from an EMBL/GenBank/DDBJ whole genome shotgun (WGS) entry which is preliminary data.</text>
</comment>
<organism evidence="1 2">
    <name type="scientific">Lutimaribacter degradans</name>
    <dbReference type="NCBI Taxonomy" id="2945989"/>
    <lineage>
        <taxon>Bacteria</taxon>
        <taxon>Pseudomonadati</taxon>
        <taxon>Pseudomonadota</taxon>
        <taxon>Alphaproteobacteria</taxon>
        <taxon>Rhodobacterales</taxon>
        <taxon>Roseobacteraceae</taxon>
        <taxon>Lutimaribacter</taxon>
    </lineage>
</organism>
<dbReference type="EMBL" id="JAMQGO010000017">
    <property type="protein sequence ID" value="MCM2563770.1"/>
    <property type="molecule type" value="Genomic_DNA"/>
</dbReference>
<reference evidence="1" key="1">
    <citation type="submission" date="2022-06" db="EMBL/GenBank/DDBJ databases">
        <title>Lutimaribacter sp. EGI FJ00013, a novel bacterium isolated from a salt lake sediment enrichment.</title>
        <authorList>
            <person name="Gao L."/>
            <person name="Fang B.-Z."/>
            <person name="Li W.-J."/>
        </authorList>
    </citation>
    <scope>NUCLEOTIDE SEQUENCE</scope>
    <source>
        <strain evidence="1">EGI FJ00013</strain>
    </source>
</reference>
<accession>A0ACC6A016</accession>
<evidence type="ECO:0000313" key="1">
    <source>
        <dbReference type="EMBL" id="MCM2563770.1"/>
    </source>
</evidence>
<evidence type="ECO:0000313" key="2">
    <source>
        <dbReference type="Proteomes" id="UP001203036"/>
    </source>
</evidence>
<keyword evidence="2" id="KW-1185">Reference proteome</keyword>
<name>A0ACC6A016_9RHOB</name>
<dbReference type="Proteomes" id="UP001203036">
    <property type="component" value="Unassembled WGS sequence"/>
</dbReference>